<sequence>MSEDPDARTAASADAPTESERPITFRDLFAIREYRALYLSLVTNWVGDYLARAAITVLVYEQSQSVLLSAAAFAVTFLPWVIGGTLLSALVERYPYQRVLIAADIYRMVLITLLLIPHLPIPAMLLIVFLAALGTPPTQAARSALQPLVVGREMLPIAVATNATSVQAAQVFGYLAGAALATAINPQVALIIDVITFAVSALLIAIWVRPRPAAHNRAERRHLLRESAEGYRLVFGSTTLRSIAIMVFVLTMFAIVPEGLAAAWAAEGDTDPAARGLNQGLIMAAGPIGFVIGGLLITRFAGPALRDRLVRPLAVLSALALVPALAAPPAPIVALMVALSGAAQGGVVPTLNGKFVLILPHGYRARAYGVMQTGLQFSQFGAVMVTGLLADHFRLPAVVGLWSVGGTIALALLAYRWPSSAAFAAATDAAAESQPPPPPPAPVAPVAPPAPPRPAVATTSVTPERQ</sequence>
<evidence type="ECO:0000256" key="3">
    <source>
        <dbReference type="ARBA" id="ARBA00022475"/>
    </source>
</evidence>
<organism evidence="9 10">
    <name type="scientific">Paractinoplanes hotanensis</name>
    <dbReference type="NCBI Taxonomy" id="2906497"/>
    <lineage>
        <taxon>Bacteria</taxon>
        <taxon>Bacillati</taxon>
        <taxon>Actinomycetota</taxon>
        <taxon>Actinomycetes</taxon>
        <taxon>Micromonosporales</taxon>
        <taxon>Micromonosporaceae</taxon>
        <taxon>Paractinoplanes</taxon>
    </lineage>
</organism>
<comment type="subcellular location">
    <subcellularLocation>
        <location evidence="1">Cell membrane</location>
        <topology evidence="1">Multi-pass membrane protein</topology>
    </subcellularLocation>
</comment>
<dbReference type="PANTHER" id="PTHR23513:SF11">
    <property type="entry name" value="STAPHYLOFERRIN A TRANSPORTER"/>
    <property type="match status" value="1"/>
</dbReference>
<accession>A0ABT0YEJ1</accession>
<dbReference type="SUPFAM" id="SSF103473">
    <property type="entry name" value="MFS general substrate transporter"/>
    <property type="match status" value="1"/>
</dbReference>
<evidence type="ECO:0000313" key="10">
    <source>
        <dbReference type="Proteomes" id="UP001523216"/>
    </source>
</evidence>
<reference evidence="9 10" key="1">
    <citation type="submission" date="2022-06" db="EMBL/GenBank/DDBJ databases">
        <title>Actinoplanes abujensis sp. nov., isolated from Nigerian arid soil.</title>
        <authorList>
            <person name="Ding P."/>
        </authorList>
    </citation>
    <scope>NUCLEOTIDE SEQUENCE [LARGE SCALE GENOMIC DNA]</scope>
    <source>
        <strain evidence="10">TRM88002</strain>
    </source>
</reference>
<feature type="transmembrane region" description="Helical" evidence="8">
    <location>
        <begin position="36"/>
        <end position="60"/>
    </location>
</feature>
<keyword evidence="6 8" id="KW-0472">Membrane</keyword>
<keyword evidence="5 8" id="KW-1133">Transmembrane helix</keyword>
<evidence type="ECO:0000256" key="5">
    <source>
        <dbReference type="ARBA" id="ARBA00022989"/>
    </source>
</evidence>
<feature type="transmembrane region" description="Helical" evidence="8">
    <location>
        <begin position="395"/>
        <end position="415"/>
    </location>
</feature>
<dbReference type="RefSeq" id="WP_251804195.1">
    <property type="nucleotide sequence ID" value="NZ_JAMQOL010000077.1"/>
</dbReference>
<evidence type="ECO:0000313" key="9">
    <source>
        <dbReference type="EMBL" id="MCM4084449.1"/>
    </source>
</evidence>
<keyword evidence="3" id="KW-1003">Cell membrane</keyword>
<dbReference type="InterPro" id="IPR010290">
    <property type="entry name" value="TM_effector"/>
</dbReference>
<dbReference type="CDD" id="cd06173">
    <property type="entry name" value="MFS_MefA_like"/>
    <property type="match status" value="1"/>
</dbReference>
<keyword evidence="4 8" id="KW-0812">Transmembrane</keyword>
<protein>
    <submittedName>
        <fullName evidence="9">MFS transporter</fullName>
    </submittedName>
</protein>
<feature type="transmembrane region" description="Helical" evidence="8">
    <location>
        <begin position="309"/>
        <end position="326"/>
    </location>
</feature>
<dbReference type="Proteomes" id="UP001523216">
    <property type="component" value="Unassembled WGS sequence"/>
</dbReference>
<feature type="transmembrane region" description="Helical" evidence="8">
    <location>
        <begin position="230"/>
        <end position="256"/>
    </location>
</feature>
<feature type="region of interest" description="Disordered" evidence="7">
    <location>
        <begin position="426"/>
        <end position="466"/>
    </location>
</feature>
<feature type="transmembrane region" description="Helical" evidence="8">
    <location>
        <begin position="276"/>
        <end position="297"/>
    </location>
</feature>
<feature type="compositionally biased region" description="Pro residues" evidence="7">
    <location>
        <begin position="434"/>
        <end position="454"/>
    </location>
</feature>
<evidence type="ECO:0000256" key="6">
    <source>
        <dbReference type="ARBA" id="ARBA00023136"/>
    </source>
</evidence>
<proteinExistence type="predicted"/>
<evidence type="ECO:0000256" key="7">
    <source>
        <dbReference type="SAM" id="MobiDB-lite"/>
    </source>
</evidence>
<feature type="transmembrane region" description="Helical" evidence="8">
    <location>
        <begin position="188"/>
        <end position="209"/>
    </location>
</feature>
<evidence type="ECO:0000256" key="2">
    <source>
        <dbReference type="ARBA" id="ARBA00022448"/>
    </source>
</evidence>
<gene>
    <name evidence="9" type="ORF">LXN57_43640</name>
</gene>
<name>A0ABT0YEJ1_9ACTN</name>
<comment type="caution">
    <text evidence="9">The sequence shown here is derived from an EMBL/GenBank/DDBJ whole genome shotgun (WGS) entry which is preliminary data.</text>
</comment>
<feature type="transmembrane region" description="Helical" evidence="8">
    <location>
        <begin position="108"/>
        <end position="133"/>
    </location>
</feature>
<dbReference type="InterPro" id="IPR036259">
    <property type="entry name" value="MFS_trans_sf"/>
</dbReference>
<evidence type="ECO:0000256" key="1">
    <source>
        <dbReference type="ARBA" id="ARBA00004651"/>
    </source>
</evidence>
<evidence type="ECO:0000256" key="4">
    <source>
        <dbReference type="ARBA" id="ARBA00022692"/>
    </source>
</evidence>
<feature type="transmembrane region" description="Helical" evidence="8">
    <location>
        <begin position="66"/>
        <end position="87"/>
    </location>
</feature>
<evidence type="ECO:0000256" key="8">
    <source>
        <dbReference type="SAM" id="Phobius"/>
    </source>
</evidence>
<dbReference type="Pfam" id="PF05977">
    <property type="entry name" value="MFS_3"/>
    <property type="match status" value="1"/>
</dbReference>
<keyword evidence="10" id="KW-1185">Reference proteome</keyword>
<dbReference type="Gene3D" id="1.20.1250.20">
    <property type="entry name" value="MFS general substrate transporter like domains"/>
    <property type="match status" value="1"/>
</dbReference>
<keyword evidence="2" id="KW-0813">Transport</keyword>
<dbReference type="EMBL" id="JAMQOL010000077">
    <property type="protein sequence ID" value="MCM4084449.1"/>
    <property type="molecule type" value="Genomic_DNA"/>
</dbReference>
<dbReference type="PANTHER" id="PTHR23513">
    <property type="entry name" value="INTEGRAL MEMBRANE EFFLUX PROTEIN-RELATED"/>
    <property type="match status" value="1"/>
</dbReference>